<dbReference type="SUPFAM" id="SSF48498">
    <property type="entry name" value="Tetracyclin repressor-like, C-terminal domain"/>
    <property type="match status" value="1"/>
</dbReference>
<dbReference type="PRINTS" id="PR00455">
    <property type="entry name" value="HTHTETR"/>
</dbReference>
<dbReference type="RefSeq" id="WP_228353918.1">
    <property type="nucleotide sequence ID" value="NZ_JACEGA010000001.1"/>
</dbReference>
<protein>
    <submittedName>
        <fullName evidence="6">TetR/AcrR family transcriptional regulator</fullName>
    </submittedName>
</protein>
<reference evidence="6 7" key="1">
    <citation type="submission" date="2020-07" db="EMBL/GenBank/DDBJ databases">
        <title>Characterization and genome sequencing of isolate MD1, a novel member within the family Lachnospiraceae.</title>
        <authorList>
            <person name="Rettenmaier R."/>
            <person name="Di Bello L."/>
            <person name="Zinser C."/>
            <person name="Scheitz K."/>
            <person name="Liebl W."/>
            <person name="Zverlov V."/>
        </authorList>
    </citation>
    <scope>NUCLEOTIDE SEQUENCE [LARGE SCALE GENOMIC DNA]</scope>
    <source>
        <strain evidence="6 7">MD1</strain>
    </source>
</reference>
<keyword evidence="2 4" id="KW-0238">DNA-binding</keyword>
<dbReference type="SUPFAM" id="SSF46689">
    <property type="entry name" value="Homeodomain-like"/>
    <property type="match status" value="1"/>
</dbReference>
<dbReference type="EMBL" id="JACEGA010000001">
    <property type="protein sequence ID" value="MBB2184338.1"/>
    <property type="molecule type" value="Genomic_DNA"/>
</dbReference>
<dbReference type="InterPro" id="IPR009057">
    <property type="entry name" value="Homeodomain-like_sf"/>
</dbReference>
<dbReference type="PANTHER" id="PTHR30055:SF234">
    <property type="entry name" value="HTH-TYPE TRANSCRIPTIONAL REGULATOR BETI"/>
    <property type="match status" value="1"/>
</dbReference>
<dbReference type="InterPro" id="IPR036271">
    <property type="entry name" value="Tet_transcr_reg_TetR-rel_C_sf"/>
</dbReference>
<dbReference type="AlphaFoldDB" id="A0A839K4P8"/>
<keyword evidence="1" id="KW-0805">Transcription regulation</keyword>
<dbReference type="Gene3D" id="1.10.357.10">
    <property type="entry name" value="Tetracycline Repressor, domain 2"/>
    <property type="match status" value="1"/>
</dbReference>
<keyword evidence="3" id="KW-0804">Transcription</keyword>
<comment type="caution">
    <text evidence="6">The sequence shown here is derived from an EMBL/GenBank/DDBJ whole genome shotgun (WGS) entry which is preliminary data.</text>
</comment>
<dbReference type="PROSITE" id="PS50977">
    <property type="entry name" value="HTH_TETR_2"/>
    <property type="match status" value="1"/>
</dbReference>
<dbReference type="InterPro" id="IPR050109">
    <property type="entry name" value="HTH-type_TetR-like_transc_reg"/>
</dbReference>
<dbReference type="Pfam" id="PF00440">
    <property type="entry name" value="TetR_N"/>
    <property type="match status" value="1"/>
</dbReference>
<dbReference type="InterPro" id="IPR001647">
    <property type="entry name" value="HTH_TetR"/>
</dbReference>
<evidence type="ECO:0000256" key="3">
    <source>
        <dbReference type="ARBA" id="ARBA00023163"/>
    </source>
</evidence>
<evidence type="ECO:0000256" key="1">
    <source>
        <dbReference type="ARBA" id="ARBA00023015"/>
    </source>
</evidence>
<feature type="domain" description="HTH tetR-type" evidence="5">
    <location>
        <begin position="11"/>
        <end position="71"/>
    </location>
</feature>
<proteinExistence type="predicted"/>
<dbReference type="GO" id="GO:0003700">
    <property type="term" value="F:DNA-binding transcription factor activity"/>
    <property type="evidence" value="ECO:0007669"/>
    <property type="project" value="TreeGrafter"/>
</dbReference>
<dbReference type="Proteomes" id="UP000574276">
    <property type="component" value="Unassembled WGS sequence"/>
</dbReference>
<evidence type="ECO:0000259" key="5">
    <source>
        <dbReference type="PROSITE" id="PS50977"/>
    </source>
</evidence>
<name>A0A839K4P8_9FIRM</name>
<organism evidence="6 7">
    <name type="scientific">Variimorphobacter saccharofermentans</name>
    <dbReference type="NCBI Taxonomy" id="2755051"/>
    <lineage>
        <taxon>Bacteria</taxon>
        <taxon>Bacillati</taxon>
        <taxon>Bacillota</taxon>
        <taxon>Clostridia</taxon>
        <taxon>Lachnospirales</taxon>
        <taxon>Lachnospiraceae</taxon>
        <taxon>Variimorphobacter</taxon>
    </lineage>
</organism>
<dbReference type="PANTHER" id="PTHR30055">
    <property type="entry name" value="HTH-TYPE TRANSCRIPTIONAL REGULATOR RUTR"/>
    <property type="match status" value="1"/>
</dbReference>
<dbReference type="Gene3D" id="1.10.10.60">
    <property type="entry name" value="Homeodomain-like"/>
    <property type="match status" value="1"/>
</dbReference>
<keyword evidence="7" id="KW-1185">Reference proteome</keyword>
<evidence type="ECO:0000313" key="6">
    <source>
        <dbReference type="EMBL" id="MBB2184338.1"/>
    </source>
</evidence>
<evidence type="ECO:0000256" key="4">
    <source>
        <dbReference type="PROSITE-ProRule" id="PRU00335"/>
    </source>
</evidence>
<dbReference type="GO" id="GO:0000976">
    <property type="term" value="F:transcription cis-regulatory region binding"/>
    <property type="evidence" value="ECO:0007669"/>
    <property type="project" value="TreeGrafter"/>
</dbReference>
<sequence length="210" mass="24432">MKNTKKEALAEFHRSNILKAAEKLFFENGIDDTTIDSIAKEAGYSKATLYVYFKNKDDIVNASYLNGMQLFYDTIADAVRNISDFIAQFYSVCDAMVAFQKEYPFYFDSLLRDMNFASMENDSPKIFEEIVKVGDKIDETIIELLKLGVKQGYVREDIRLQETEYMLWASISGVIYMAKHKERYFSTCIKVTKDDFIRYSFDLLLQSIQK</sequence>
<accession>A0A839K4P8</accession>
<evidence type="ECO:0000256" key="2">
    <source>
        <dbReference type="ARBA" id="ARBA00023125"/>
    </source>
</evidence>
<gene>
    <name evidence="6" type="ORF">H0486_15765</name>
</gene>
<feature type="DNA-binding region" description="H-T-H motif" evidence="4">
    <location>
        <begin position="34"/>
        <end position="53"/>
    </location>
</feature>
<evidence type="ECO:0000313" key="7">
    <source>
        <dbReference type="Proteomes" id="UP000574276"/>
    </source>
</evidence>